<dbReference type="OrthoDB" id="8724542at2"/>
<feature type="signal peptide" evidence="1">
    <location>
        <begin position="1"/>
        <end position="26"/>
    </location>
</feature>
<dbReference type="Proteomes" id="UP000241167">
    <property type="component" value="Unassembled WGS sequence"/>
</dbReference>
<dbReference type="AlphaFoldDB" id="A0A2P7QH50"/>
<keyword evidence="3" id="KW-1185">Reference proteome</keyword>
<dbReference type="PROSITE" id="PS51257">
    <property type="entry name" value="PROKAR_LIPOPROTEIN"/>
    <property type="match status" value="1"/>
</dbReference>
<evidence type="ECO:0000256" key="1">
    <source>
        <dbReference type="SAM" id="SignalP"/>
    </source>
</evidence>
<dbReference type="RefSeq" id="WP_106515280.1">
    <property type="nucleotide sequence ID" value="NZ_PXYI01000009.1"/>
</dbReference>
<protein>
    <submittedName>
        <fullName evidence="2">Peptidase inhibitor I78</fullName>
    </submittedName>
</protein>
<keyword evidence="1" id="KW-0732">Signal</keyword>
<dbReference type="Pfam" id="PF11720">
    <property type="entry name" value="Inhibitor_I78"/>
    <property type="match status" value="1"/>
</dbReference>
<sequence length="105" mass="10815">MTTRVIKTVGLLAMMVAGGCSTVASGDSDSMPVGGETAPTCKAEAAQTLVGRVASEALAAEAMRLTGAGTLRWIPHDGVVTMDLREDRLNIELDPANKVTGIRCG</sequence>
<feature type="chain" id="PRO_5015104068" evidence="1">
    <location>
        <begin position="27"/>
        <end position="105"/>
    </location>
</feature>
<gene>
    <name evidence="2" type="ORF">C7I55_22470</name>
</gene>
<dbReference type="InterPro" id="IPR021719">
    <property type="entry name" value="Prot_inh_I78"/>
</dbReference>
<evidence type="ECO:0000313" key="2">
    <source>
        <dbReference type="EMBL" id="PSJ37289.1"/>
    </source>
</evidence>
<organism evidence="2 3">
    <name type="scientific">Allosphingosinicella deserti</name>
    <dbReference type="NCBI Taxonomy" id="2116704"/>
    <lineage>
        <taxon>Bacteria</taxon>
        <taxon>Pseudomonadati</taxon>
        <taxon>Pseudomonadota</taxon>
        <taxon>Alphaproteobacteria</taxon>
        <taxon>Sphingomonadales</taxon>
        <taxon>Sphingomonadaceae</taxon>
        <taxon>Allosphingosinicella</taxon>
    </lineage>
</organism>
<dbReference type="Gene3D" id="3.30.10.10">
    <property type="entry name" value="Trypsin Inhibitor V, subunit A"/>
    <property type="match status" value="1"/>
</dbReference>
<accession>A0A2P7QH50</accession>
<name>A0A2P7QH50_9SPHN</name>
<reference evidence="2 3" key="1">
    <citation type="submission" date="2018-03" db="EMBL/GenBank/DDBJ databases">
        <title>The draft genome of Sphingosinicella sp. GL-C-18.</title>
        <authorList>
            <person name="Liu L."/>
            <person name="Li L."/>
            <person name="Liang L."/>
            <person name="Zhang X."/>
            <person name="Wang T."/>
        </authorList>
    </citation>
    <scope>NUCLEOTIDE SEQUENCE [LARGE SCALE GENOMIC DNA]</scope>
    <source>
        <strain evidence="2 3">GL-C-18</strain>
    </source>
</reference>
<evidence type="ECO:0000313" key="3">
    <source>
        <dbReference type="Proteomes" id="UP000241167"/>
    </source>
</evidence>
<dbReference type="EMBL" id="PXYI01000009">
    <property type="protein sequence ID" value="PSJ37289.1"/>
    <property type="molecule type" value="Genomic_DNA"/>
</dbReference>
<comment type="caution">
    <text evidence="2">The sequence shown here is derived from an EMBL/GenBank/DDBJ whole genome shotgun (WGS) entry which is preliminary data.</text>
</comment>
<proteinExistence type="predicted"/>